<gene>
    <name evidence="1" type="ORF">CWE08_08935</name>
</gene>
<organism evidence="1 2">
    <name type="scientific">Aliidiomarina iranensis</name>
    <dbReference type="NCBI Taxonomy" id="1434071"/>
    <lineage>
        <taxon>Bacteria</taxon>
        <taxon>Pseudomonadati</taxon>
        <taxon>Pseudomonadota</taxon>
        <taxon>Gammaproteobacteria</taxon>
        <taxon>Alteromonadales</taxon>
        <taxon>Idiomarinaceae</taxon>
        <taxon>Aliidiomarina</taxon>
    </lineage>
</organism>
<comment type="caution">
    <text evidence="1">The sequence shown here is derived from an EMBL/GenBank/DDBJ whole genome shotgun (WGS) entry which is preliminary data.</text>
</comment>
<dbReference type="EMBL" id="PIPJ01000006">
    <property type="protein sequence ID" value="RUO20027.1"/>
    <property type="molecule type" value="Genomic_DNA"/>
</dbReference>
<protein>
    <submittedName>
        <fullName evidence="1">Uncharacterized protein</fullName>
    </submittedName>
</protein>
<evidence type="ECO:0000313" key="2">
    <source>
        <dbReference type="Proteomes" id="UP000288395"/>
    </source>
</evidence>
<dbReference type="Proteomes" id="UP000288395">
    <property type="component" value="Unassembled WGS sequence"/>
</dbReference>
<keyword evidence="2" id="KW-1185">Reference proteome</keyword>
<accession>A0A432VU76</accession>
<evidence type="ECO:0000313" key="1">
    <source>
        <dbReference type="EMBL" id="RUO20027.1"/>
    </source>
</evidence>
<name>A0A432VU76_9GAMM</name>
<reference evidence="2" key="1">
    <citation type="journal article" date="2018" name="Front. Microbiol.">
        <title>Genome-Based Analysis Reveals the Taxonomy and Diversity of the Family Idiomarinaceae.</title>
        <authorList>
            <person name="Liu Y."/>
            <person name="Lai Q."/>
            <person name="Shao Z."/>
        </authorList>
    </citation>
    <scope>NUCLEOTIDE SEQUENCE [LARGE SCALE GENOMIC DNA]</scope>
    <source>
        <strain evidence="2">GBPy7</strain>
    </source>
</reference>
<sequence>MLKKILPLLLIGVAVLLFAVMSWFGSTNLSEGQFRPPIGLEMEYTESDRMQKRIADDILYRMKTHHEYRLATTQSDEAITTVVINIQRIDNDNIKIIASVGGQPIVVEGPAEVALSLSGKVFTLVNNALSGLVIAG</sequence>
<dbReference type="OrthoDB" id="6400735at2"/>
<dbReference type="AlphaFoldDB" id="A0A432VU76"/>
<dbReference type="RefSeq" id="WP_126767624.1">
    <property type="nucleotide sequence ID" value="NZ_PIPJ01000006.1"/>
</dbReference>
<proteinExistence type="predicted"/>